<dbReference type="Pfam" id="PF04365">
    <property type="entry name" value="BrnT_toxin"/>
    <property type="match status" value="1"/>
</dbReference>
<dbReference type="RefSeq" id="WP_056148656.1">
    <property type="nucleotide sequence ID" value="NZ_LR743510.1"/>
</dbReference>
<dbReference type="Gene3D" id="3.10.450.530">
    <property type="entry name" value="Ribonuclease toxin, BrnT, of type II toxin-antitoxin system"/>
    <property type="match status" value="1"/>
</dbReference>
<keyword evidence="1" id="KW-0614">Plasmid</keyword>
<dbReference type="InterPro" id="IPR038573">
    <property type="entry name" value="BrnT_sf"/>
</dbReference>
<dbReference type="AlphaFoldDB" id="A0A679JSI9"/>
<proteinExistence type="predicted"/>
<accession>A0A679JSI9</accession>
<organism evidence="1">
    <name type="scientific">Methylobacterium bullatum</name>
    <dbReference type="NCBI Taxonomy" id="570505"/>
    <lineage>
        <taxon>Bacteria</taxon>
        <taxon>Pseudomonadati</taxon>
        <taxon>Pseudomonadota</taxon>
        <taxon>Alphaproteobacteria</taxon>
        <taxon>Hyphomicrobiales</taxon>
        <taxon>Methylobacteriaceae</taxon>
        <taxon>Methylobacterium</taxon>
    </lineage>
</organism>
<geneLocation type="plasmid" evidence="1">
    <name>1</name>
</geneLocation>
<gene>
    <name evidence="1" type="ORF">MBLL_00935</name>
</gene>
<evidence type="ECO:0000313" key="1">
    <source>
        <dbReference type="EMBL" id="CAA2138015.1"/>
    </source>
</evidence>
<protein>
    <recommendedName>
        <fullName evidence="2">BrnT family toxin</fullName>
    </recommendedName>
</protein>
<name>A0A679JSI9_9HYPH</name>
<reference evidence="1" key="1">
    <citation type="submission" date="2019-12" db="EMBL/GenBank/DDBJ databases">
        <authorList>
            <person name="Cremers G."/>
        </authorList>
    </citation>
    <scope>NUCLEOTIDE SEQUENCE</scope>
    <source>
        <strain evidence="1">Mbul2</strain>
        <plasmid evidence="1">1</plasmid>
    </source>
</reference>
<sequence length="93" mass="10767">MNFDWDLSKQGKVLAERGIDFADAVTIFAGRVLVKTDTRQDYGEVRMIAIGQMNEVFVTVVDTDRGDTRWIITAWPANRKERAEWQRSHLKKP</sequence>
<evidence type="ECO:0008006" key="2">
    <source>
        <dbReference type="Google" id="ProtNLM"/>
    </source>
</evidence>
<dbReference type="InterPro" id="IPR007460">
    <property type="entry name" value="BrnT_toxin"/>
</dbReference>
<dbReference type="EMBL" id="LR743510">
    <property type="protein sequence ID" value="CAA2138015.1"/>
    <property type="molecule type" value="Genomic_DNA"/>
</dbReference>